<proteinExistence type="predicted"/>
<gene>
    <name evidence="2" type="ORF">LWC34_06440</name>
</gene>
<evidence type="ECO:0000256" key="1">
    <source>
        <dbReference type="SAM" id="SignalP"/>
    </source>
</evidence>
<evidence type="ECO:0000313" key="3">
    <source>
        <dbReference type="Proteomes" id="UP001521150"/>
    </source>
</evidence>
<feature type="signal peptide" evidence="1">
    <location>
        <begin position="1"/>
        <end position="22"/>
    </location>
</feature>
<protein>
    <submittedName>
        <fullName evidence="2">Uncharacterized protein</fullName>
    </submittedName>
</protein>
<feature type="chain" id="PRO_5046859894" evidence="1">
    <location>
        <begin position="23"/>
        <end position="347"/>
    </location>
</feature>
<dbReference type="EMBL" id="JAJVCN010000001">
    <property type="protein sequence ID" value="MCE7002469.1"/>
    <property type="molecule type" value="Genomic_DNA"/>
</dbReference>
<keyword evidence="1" id="KW-0732">Signal</keyword>
<keyword evidence="3" id="KW-1185">Reference proteome</keyword>
<dbReference type="Proteomes" id="UP001521150">
    <property type="component" value="Unassembled WGS sequence"/>
</dbReference>
<comment type="caution">
    <text evidence="2">The sequence shown here is derived from an EMBL/GenBank/DDBJ whole genome shotgun (WGS) entry which is preliminary data.</text>
</comment>
<name>A0ABS8Z5Z5_9PSEU</name>
<accession>A0ABS8Z5Z5</accession>
<evidence type="ECO:0000313" key="2">
    <source>
        <dbReference type="EMBL" id="MCE7002469.1"/>
    </source>
</evidence>
<reference evidence="2 3" key="1">
    <citation type="submission" date="2021-12" db="EMBL/GenBank/DDBJ databases">
        <title>Genome sequence of Kibdelosporangium philippinense ATCC 49844.</title>
        <authorList>
            <person name="Fedorov E.A."/>
            <person name="Omeragic M."/>
            <person name="Shalygina K.F."/>
            <person name="Maclea K.S."/>
        </authorList>
    </citation>
    <scope>NUCLEOTIDE SEQUENCE [LARGE SCALE GENOMIC DNA]</scope>
    <source>
        <strain evidence="2 3">ATCC 49844</strain>
    </source>
</reference>
<sequence length="347" mass="36644">MFATIITAVVTASSLTVGSAVAAEPSTIEQDVAQLVKDVEDAENGHAQDIADPFLDVGIGQNRDAGCTEGALVTHVKKLAARLTPLEQQAVDAFTSLGRLYVQGVVSEEQPQAFGSAGQYSARADATIRNLRSFWDIEGRDIQLVAWKGTDLGKQAKMKLAFEIGMTPVKADKAAANARKVLFELPAMRKGRNPLLTMNALSTPPGSVGGKRVLLGDGLLDVASEFGFGDVSVETIVGHEYGHQLNYANDNHPNDEARELGPDAFGGYFVAHAKGRAFNASAQRKVGELNASIGDCDRGHGTPNQREAAAVWGQKQAALGEILPSATIIARFTKDYPGLVTTGSGVS</sequence>
<organism evidence="2 3">
    <name type="scientific">Kibdelosporangium philippinense</name>
    <dbReference type="NCBI Taxonomy" id="211113"/>
    <lineage>
        <taxon>Bacteria</taxon>
        <taxon>Bacillati</taxon>
        <taxon>Actinomycetota</taxon>
        <taxon>Actinomycetes</taxon>
        <taxon>Pseudonocardiales</taxon>
        <taxon>Pseudonocardiaceae</taxon>
        <taxon>Kibdelosporangium</taxon>
    </lineage>
</organism>